<sequence>MTTPVVPYTILLLQKLAEWDALLQGSKNKVACGESVLQMLSVFRRRTEWSHDPTFDPLLQSTSVKSAVHFFFVYPSFRDEWQRMGLIRPQKAKALTKRLQPQPVRENHRTSNPLRVQPTPITPIVKLPTRPPRRSAKANTDIVQTKPQVSEPYIVVKLPPPSPAQDLKPHPKPLQTPPDVPGPSTAPATVKTPKLSLMQVRFLATRTTVDILAERGLHCALFGSMACKLYGNPRIPNDIDVLVLPTPSSQHTQESLKELLVALAPTQFYLRAARKPDATYRVLWFNAMPNAKLIRAHTCKVDILLPGVMHLPALPPHAISWRMGKAASDGWFPVLPFAALLAQKLQSWDDHLCAAEARYKGKAPADVLDLEWLLGVGLHHVGKDGGVGLEWVNEEFVRLTHKRVAAFCEVYPKWAWVWQYMGFEVPE</sequence>
<accession>A0A9P7FR86</accession>
<dbReference type="AlphaFoldDB" id="A0A9P7FR86"/>
<evidence type="ECO:0000313" key="3">
    <source>
        <dbReference type="Proteomes" id="UP000717328"/>
    </source>
</evidence>
<keyword evidence="3" id="KW-1185">Reference proteome</keyword>
<dbReference type="SUPFAM" id="SSF81301">
    <property type="entry name" value="Nucleotidyltransferase"/>
    <property type="match status" value="1"/>
</dbReference>
<feature type="region of interest" description="Disordered" evidence="1">
    <location>
        <begin position="159"/>
        <end position="191"/>
    </location>
</feature>
<feature type="compositionally biased region" description="Pro residues" evidence="1">
    <location>
        <begin position="172"/>
        <end position="181"/>
    </location>
</feature>
<proteinExistence type="predicted"/>
<dbReference type="Gene3D" id="3.30.460.40">
    <property type="match status" value="1"/>
</dbReference>
<evidence type="ECO:0000313" key="2">
    <source>
        <dbReference type="EMBL" id="KAG5635795.1"/>
    </source>
</evidence>
<dbReference type="EMBL" id="JABCKI010006022">
    <property type="protein sequence ID" value="KAG5635795.1"/>
    <property type="molecule type" value="Genomic_DNA"/>
</dbReference>
<protein>
    <submittedName>
        <fullName evidence="2">Uncharacterized protein</fullName>
    </submittedName>
</protein>
<dbReference type="Proteomes" id="UP000717328">
    <property type="component" value="Unassembled WGS sequence"/>
</dbReference>
<reference evidence="2" key="1">
    <citation type="submission" date="2021-02" db="EMBL/GenBank/DDBJ databases">
        <authorList>
            <person name="Nieuwenhuis M."/>
            <person name="Van De Peppel L.J.J."/>
        </authorList>
    </citation>
    <scope>NUCLEOTIDE SEQUENCE</scope>
    <source>
        <strain evidence="2">D49</strain>
    </source>
</reference>
<dbReference type="OrthoDB" id="3133286at2759"/>
<dbReference type="InterPro" id="IPR043519">
    <property type="entry name" value="NT_sf"/>
</dbReference>
<gene>
    <name evidence="2" type="ORF">H0H81_010088</name>
</gene>
<organism evidence="2 3">
    <name type="scientific">Sphagnurus paluster</name>
    <dbReference type="NCBI Taxonomy" id="117069"/>
    <lineage>
        <taxon>Eukaryota</taxon>
        <taxon>Fungi</taxon>
        <taxon>Dikarya</taxon>
        <taxon>Basidiomycota</taxon>
        <taxon>Agaricomycotina</taxon>
        <taxon>Agaricomycetes</taxon>
        <taxon>Agaricomycetidae</taxon>
        <taxon>Agaricales</taxon>
        <taxon>Tricholomatineae</taxon>
        <taxon>Lyophyllaceae</taxon>
        <taxon>Sphagnurus</taxon>
    </lineage>
</organism>
<feature type="region of interest" description="Disordered" evidence="1">
    <location>
        <begin position="94"/>
        <end position="141"/>
    </location>
</feature>
<reference evidence="2" key="2">
    <citation type="submission" date="2021-10" db="EMBL/GenBank/DDBJ databases">
        <title>Phylogenomics reveals ancestral predisposition of the termite-cultivated fungus Termitomyces towards a domesticated lifestyle.</title>
        <authorList>
            <person name="Auxier B."/>
            <person name="Grum-Grzhimaylo A."/>
            <person name="Cardenas M.E."/>
            <person name="Lodge J.D."/>
            <person name="Laessoe T."/>
            <person name="Pedersen O."/>
            <person name="Smith M.E."/>
            <person name="Kuyper T.W."/>
            <person name="Franco-Molano E.A."/>
            <person name="Baroni T.J."/>
            <person name="Aanen D.K."/>
        </authorList>
    </citation>
    <scope>NUCLEOTIDE SEQUENCE</scope>
    <source>
        <strain evidence="2">D49</strain>
    </source>
</reference>
<comment type="caution">
    <text evidence="2">The sequence shown here is derived from an EMBL/GenBank/DDBJ whole genome shotgun (WGS) entry which is preliminary data.</text>
</comment>
<evidence type="ECO:0000256" key="1">
    <source>
        <dbReference type="SAM" id="MobiDB-lite"/>
    </source>
</evidence>
<name>A0A9P7FR86_9AGAR</name>